<dbReference type="InterPro" id="IPR019821">
    <property type="entry name" value="Kinesin_motor_CS"/>
</dbReference>
<dbReference type="GO" id="GO:0008017">
    <property type="term" value="F:microtubule binding"/>
    <property type="evidence" value="ECO:0007669"/>
    <property type="project" value="InterPro"/>
</dbReference>
<evidence type="ECO:0000256" key="10">
    <source>
        <dbReference type="RuleBase" id="RU000394"/>
    </source>
</evidence>
<dbReference type="InterPro" id="IPR027640">
    <property type="entry name" value="Kinesin-like_fam"/>
</dbReference>
<evidence type="ECO:0000256" key="6">
    <source>
        <dbReference type="ARBA" id="ARBA00023054"/>
    </source>
</evidence>
<dbReference type="GO" id="GO:0005874">
    <property type="term" value="C:microtubule"/>
    <property type="evidence" value="ECO:0007669"/>
    <property type="project" value="UniProtKB-KW"/>
</dbReference>
<reference evidence="13 14" key="1">
    <citation type="submission" date="2025-04" db="UniProtKB">
        <authorList>
            <consortium name="RefSeq"/>
        </authorList>
    </citation>
    <scope>IDENTIFICATION</scope>
    <source>
        <tissue evidence="13 14">Tentacle</tissue>
    </source>
</reference>
<evidence type="ECO:0000313" key="14">
    <source>
        <dbReference type="RefSeq" id="XP_031550087.1"/>
    </source>
</evidence>
<dbReference type="KEGG" id="aten:116287545"/>
<evidence type="ECO:0000256" key="2">
    <source>
        <dbReference type="ARBA" id="ARBA00022490"/>
    </source>
</evidence>
<feature type="domain" description="Kinesin motor" evidence="11">
    <location>
        <begin position="4"/>
        <end position="337"/>
    </location>
</feature>
<name>A0A6P8HBM4_ACTTE</name>
<dbReference type="PROSITE" id="PS00411">
    <property type="entry name" value="KINESIN_MOTOR_1"/>
    <property type="match status" value="1"/>
</dbReference>
<keyword evidence="3 10" id="KW-0493">Microtubule</keyword>
<evidence type="ECO:0000256" key="7">
    <source>
        <dbReference type="ARBA" id="ARBA00023175"/>
    </source>
</evidence>
<dbReference type="GO" id="GO:0007018">
    <property type="term" value="P:microtubule-based movement"/>
    <property type="evidence" value="ECO:0007669"/>
    <property type="project" value="InterPro"/>
</dbReference>
<evidence type="ECO:0000259" key="11">
    <source>
        <dbReference type="PROSITE" id="PS50067"/>
    </source>
</evidence>
<dbReference type="Pfam" id="PF00225">
    <property type="entry name" value="Kinesin"/>
    <property type="match status" value="1"/>
</dbReference>
<dbReference type="SMART" id="SM00129">
    <property type="entry name" value="KISc"/>
    <property type="match status" value="1"/>
</dbReference>
<dbReference type="GO" id="GO:0003777">
    <property type="term" value="F:microtubule motor activity"/>
    <property type="evidence" value="ECO:0007669"/>
    <property type="project" value="InterPro"/>
</dbReference>
<dbReference type="GeneID" id="116287545"/>
<feature type="binding site" evidence="9">
    <location>
        <begin position="90"/>
        <end position="97"/>
    </location>
    <ligand>
        <name>ATP</name>
        <dbReference type="ChEBI" id="CHEBI:30616"/>
    </ligand>
</feature>
<keyword evidence="4 9" id="KW-0547">Nucleotide-binding</keyword>
<dbReference type="PANTHER" id="PTHR47969">
    <property type="entry name" value="CHROMOSOME-ASSOCIATED KINESIN KIF4A-RELATED"/>
    <property type="match status" value="1"/>
</dbReference>
<dbReference type="RefSeq" id="XP_031550087.1">
    <property type="nucleotide sequence ID" value="XM_031694227.1"/>
</dbReference>
<accession>A0A6P8HBM4</accession>
<evidence type="ECO:0000256" key="9">
    <source>
        <dbReference type="PROSITE-ProRule" id="PRU00283"/>
    </source>
</evidence>
<dbReference type="Gene3D" id="3.40.850.10">
    <property type="entry name" value="Kinesin motor domain"/>
    <property type="match status" value="1"/>
</dbReference>
<evidence type="ECO:0000256" key="3">
    <source>
        <dbReference type="ARBA" id="ARBA00022701"/>
    </source>
</evidence>
<comment type="subcellular location">
    <subcellularLocation>
        <location evidence="1">Cytoplasm</location>
        <location evidence="1">Cytoskeleton</location>
    </subcellularLocation>
</comment>
<keyword evidence="12" id="KW-1185">Reference proteome</keyword>
<dbReference type="FunFam" id="3.40.850.10:FF:000029">
    <property type="entry name" value="Kinesin-like protein KIF17"/>
    <property type="match status" value="1"/>
</dbReference>
<evidence type="ECO:0000256" key="1">
    <source>
        <dbReference type="ARBA" id="ARBA00004245"/>
    </source>
</evidence>
<keyword evidence="8" id="KW-0206">Cytoskeleton</keyword>
<evidence type="ECO:0000313" key="13">
    <source>
        <dbReference type="RefSeq" id="XP_031550086.1"/>
    </source>
</evidence>
<evidence type="ECO:0000256" key="4">
    <source>
        <dbReference type="ARBA" id="ARBA00022741"/>
    </source>
</evidence>
<organism evidence="12 14">
    <name type="scientific">Actinia tenebrosa</name>
    <name type="common">Australian red waratah sea anemone</name>
    <dbReference type="NCBI Taxonomy" id="6105"/>
    <lineage>
        <taxon>Eukaryota</taxon>
        <taxon>Metazoa</taxon>
        <taxon>Cnidaria</taxon>
        <taxon>Anthozoa</taxon>
        <taxon>Hexacorallia</taxon>
        <taxon>Actiniaria</taxon>
        <taxon>Actiniidae</taxon>
        <taxon>Actinia</taxon>
    </lineage>
</organism>
<dbReference type="PRINTS" id="PR00380">
    <property type="entry name" value="KINESINHEAVY"/>
</dbReference>
<proteinExistence type="inferred from homology"/>
<dbReference type="InterPro" id="IPR027417">
    <property type="entry name" value="P-loop_NTPase"/>
</dbReference>
<dbReference type="PANTHER" id="PTHR47969:SF21">
    <property type="entry name" value="KINESIN-LIKE PROTEIN"/>
    <property type="match status" value="1"/>
</dbReference>
<dbReference type="PROSITE" id="PS50067">
    <property type="entry name" value="KINESIN_MOTOR_2"/>
    <property type="match status" value="1"/>
</dbReference>
<evidence type="ECO:0000256" key="5">
    <source>
        <dbReference type="ARBA" id="ARBA00022840"/>
    </source>
</evidence>
<dbReference type="InterPro" id="IPR036961">
    <property type="entry name" value="Kinesin_motor_dom_sf"/>
</dbReference>
<sequence>MSESVKVIARCRPLNESECKMKTETVVIMDPSKRQCSIKKPSDSSNTRKVFTFDGVFNSSCGTDTIYQGIVQPIVQGVLDGYNGTVFAYGQTSCGKTFTMEGVKEPETQTGIIPRCFNHILNSIHSNSNHDNREYLLHVSFLEIYNEDIRDLLVKNSRCKLEIKEHPDKGMYVKGLSSITVDCYEDMEEILAIGSANRSVGATCMNTGSSRSHSIFIIDLEMSIHHGEGKEFFRSGKLNLVDLAGSERQGKSLATGERFREATRINLSLSALGNVISALVDGKIKHIPYRDSKLTRLLQDSLGGNSRTLMIACISPGANNYEETLTTLRYAKRAKNIKNRPRINEDPKDSLIKKYQEEIQQLKRIIAQEIDIPSHLALEIEEFRKKKMQKASTTQKESLTTVTTTTTYEVQEIQTQVLKKKLLQAEGFKTLSDLKTELSVEKRFELATCQTVVEEKHSLMTSRRNGDGACALALQYDEVGIPVDEDHVPVKSISTDDLHSLSSLNSDAHASSSDSDVFEFPEDWDTQNLGVLVREFGDGRSRSVSPYIGEQKRSDTNILKGKMPIYLDDEGPVSGALCNLCFGISFFGERLAIKQKVL</sequence>
<protein>
    <recommendedName>
        <fullName evidence="10">Kinesin-like protein</fullName>
    </recommendedName>
</protein>
<keyword evidence="7 9" id="KW-0505">Motor protein</keyword>
<dbReference type="OrthoDB" id="3176171at2759"/>
<dbReference type="SUPFAM" id="SSF52540">
    <property type="entry name" value="P-loop containing nucleoside triphosphate hydrolases"/>
    <property type="match status" value="1"/>
</dbReference>
<keyword evidence="2" id="KW-0963">Cytoplasm</keyword>
<evidence type="ECO:0000313" key="12">
    <source>
        <dbReference type="Proteomes" id="UP000515163"/>
    </source>
</evidence>
<dbReference type="GO" id="GO:0005524">
    <property type="term" value="F:ATP binding"/>
    <property type="evidence" value="ECO:0007669"/>
    <property type="project" value="UniProtKB-UniRule"/>
</dbReference>
<keyword evidence="5 9" id="KW-0067">ATP-binding</keyword>
<dbReference type="RefSeq" id="XP_031550086.1">
    <property type="nucleotide sequence ID" value="XM_031694226.1"/>
</dbReference>
<gene>
    <name evidence="13 14" type="primary">LOC116287545</name>
</gene>
<comment type="similarity">
    <text evidence="9 10">Belongs to the TRAFAC class myosin-kinesin ATPase superfamily. Kinesin family.</text>
</comment>
<dbReference type="Proteomes" id="UP000515163">
    <property type="component" value="Unplaced"/>
</dbReference>
<evidence type="ECO:0000256" key="8">
    <source>
        <dbReference type="ARBA" id="ARBA00023212"/>
    </source>
</evidence>
<dbReference type="AlphaFoldDB" id="A0A6P8HBM4"/>
<dbReference type="InterPro" id="IPR001752">
    <property type="entry name" value="Kinesin_motor_dom"/>
</dbReference>
<keyword evidence="6" id="KW-0175">Coiled coil</keyword>